<dbReference type="EMBL" id="JAGGNH010000004">
    <property type="protein sequence ID" value="KAJ0973920.1"/>
    <property type="molecule type" value="Genomic_DNA"/>
</dbReference>
<dbReference type="AlphaFoldDB" id="A0A9D5HEW4"/>
<dbReference type="InterPro" id="IPR002213">
    <property type="entry name" value="UDP_glucos_trans"/>
</dbReference>
<dbReference type="FunFam" id="3.40.50.2000:FF:000108">
    <property type="entry name" value="UDP-glycosyltransferase 83A1"/>
    <property type="match status" value="1"/>
</dbReference>
<proteinExistence type="inferred from homology"/>
<comment type="similarity">
    <text evidence="1">Belongs to the UDP-glycosyltransferase family.</text>
</comment>
<evidence type="ECO:0008006" key="5">
    <source>
        <dbReference type="Google" id="ProtNLM"/>
    </source>
</evidence>
<reference evidence="3" key="2">
    <citation type="journal article" date="2022" name="Hortic Res">
        <title>The genome of Dioscorea zingiberensis sheds light on the biosynthesis, origin and evolution of the medicinally important diosgenin saponins.</title>
        <authorList>
            <person name="Li Y."/>
            <person name="Tan C."/>
            <person name="Li Z."/>
            <person name="Guo J."/>
            <person name="Li S."/>
            <person name="Chen X."/>
            <person name="Wang C."/>
            <person name="Dai X."/>
            <person name="Yang H."/>
            <person name="Song W."/>
            <person name="Hou L."/>
            <person name="Xu J."/>
            <person name="Tong Z."/>
            <person name="Xu A."/>
            <person name="Yuan X."/>
            <person name="Wang W."/>
            <person name="Yang Q."/>
            <person name="Chen L."/>
            <person name="Sun Z."/>
            <person name="Wang K."/>
            <person name="Pan B."/>
            <person name="Chen J."/>
            <person name="Bao Y."/>
            <person name="Liu F."/>
            <person name="Qi X."/>
            <person name="Gang D.R."/>
            <person name="Wen J."/>
            <person name="Li J."/>
        </authorList>
    </citation>
    <scope>NUCLEOTIDE SEQUENCE</scope>
    <source>
        <strain evidence="3">Dzin_1.0</strain>
    </source>
</reference>
<name>A0A9D5HEW4_9LILI</name>
<gene>
    <name evidence="3" type="ORF">J5N97_015885</name>
</gene>
<dbReference type="SUPFAM" id="SSF53756">
    <property type="entry name" value="UDP-Glycosyltransferase/glycogen phosphorylase"/>
    <property type="match status" value="1"/>
</dbReference>
<organism evidence="3 4">
    <name type="scientific">Dioscorea zingiberensis</name>
    <dbReference type="NCBI Taxonomy" id="325984"/>
    <lineage>
        <taxon>Eukaryota</taxon>
        <taxon>Viridiplantae</taxon>
        <taxon>Streptophyta</taxon>
        <taxon>Embryophyta</taxon>
        <taxon>Tracheophyta</taxon>
        <taxon>Spermatophyta</taxon>
        <taxon>Magnoliopsida</taxon>
        <taxon>Liliopsida</taxon>
        <taxon>Dioscoreales</taxon>
        <taxon>Dioscoreaceae</taxon>
        <taxon>Dioscorea</taxon>
    </lineage>
</organism>
<evidence type="ECO:0000313" key="4">
    <source>
        <dbReference type="Proteomes" id="UP001085076"/>
    </source>
</evidence>
<dbReference type="GO" id="GO:0080044">
    <property type="term" value="F:quercetin 7-O-glucosyltransferase activity"/>
    <property type="evidence" value="ECO:0007669"/>
    <property type="project" value="TreeGrafter"/>
</dbReference>
<reference evidence="3" key="1">
    <citation type="submission" date="2021-03" db="EMBL/GenBank/DDBJ databases">
        <authorList>
            <person name="Li Z."/>
            <person name="Yang C."/>
        </authorList>
    </citation>
    <scope>NUCLEOTIDE SEQUENCE</scope>
    <source>
        <strain evidence="3">Dzin_1.0</strain>
        <tissue evidence="3">Leaf</tissue>
    </source>
</reference>
<dbReference type="Gene3D" id="3.40.50.2000">
    <property type="entry name" value="Glycogen Phosphorylase B"/>
    <property type="match status" value="4"/>
</dbReference>
<accession>A0A9D5HEW4</accession>
<dbReference type="Proteomes" id="UP001085076">
    <property type="component" value="Miscellaneous, Linkage group lg04"/>
</dbReference>
<dbReference type="GO" id="GO:0080043">
    <property type="term" value="F:quercetin 3-O-glucosyltransferase activity"/>
    <property type="evidence" value="ECO:0007669"/>
    <property type="project" value="TreeGrafter"/>
</dbReference>
<evidence type="ECO:0000256" key="1">
    <source>
        <dbReference type="ARBA" id="ARBA00009995"/>
    </source>
</evidence>
<dbReference type="PANTHER" id="PTHR11926">
    <property type="entry name" value="GLUCOSYL/GLUCURONOSYL TRANSFERASES"/>
    <property type="match status" value="1"/>
</dbReference>
<keyword evidence="2" id="KW-0808">Transferase</keyword>
<dbReference type="OrthoDB" id="5835829at2759"/>
<protein>
    <recommendedName>
        <fullName evidence="5">UDP-glycosyltransferase</fullName>
    </recommendedName>
</protein>
<comment type="caution">
    <text evidence="3">The sequence shown here is derived from an EMBL/GenBank/DDBJ whole genome shotgun (WGS) entry which is preliminary data.</text>
</comment>
<evidence type="ECO:0000313" key="3">
    <source>
        <dbReference type="EMBL" id="KAJ0973920.1"/>
    </source>
</evidence>
<keyword evidence="4" id="KW-1185">Reference proteome</keyword>
<evidence type="ECO:0000256" key="2">
    <source>
        <dbReference type="ARBA" id="ARBA00022679"/>
    </source>
</evidence>
<sequence>MGRPHALLLPLPAQGHVLPLMELAHRMVSHGFTITFINTHFNHARLLSAMPTLTYNTNPSINFISIPDGLQPGDDRNHVVNLFKALTTIMPLHLEELIMKMMHKQPEQDKPTCLIADEAMAWAFNVAKKTGLRTASFWPASAATFTSIRNIPKLIQDGIIHEHDGSAKTPGVIFRLSPEIPPMNVNHLFWNCQLDSESNKVIFQYCINTNNESTKYVEFVVCNSFYEAEKPVFHYLNSSKILPIGPLLSGRRFGKPAGVFWAEDTTCKAWLDKQDVNSVIYVAFGSLAILDERQFQELALGLELTGRPFLWVVRPDITGKAIVDLPKGFKYRIGDRGMVVQWSPQQETYICDVWKTGLKMIPDENNMITKEQIRDKVEELLGDGEMKKRALVMKETAIKGVDKGGFSFENFNTFVSTMQV</sequence>
<dbReference type="CDD" id="cd03784">
    <property type="entry name" value="GT1_Gtf-like"/>
    <property type="match status" value="1"/>
</dbReference>
<dbReference type="PANTHER" id="PTHR11926:SF1412">
    <property type="entry name" value="UDP-GLYCOSYLTRANSFERASE 83A1-LIKE"/>
    <property type="match status" value="1"/>
</dbReference>